<dbReference type="Proteomes" id="UP000319859">
    <property type="component" value="Unassembled WGS sequence"/>
</dbReference>
<comment type="caution">
    <text evidence="3">The sequence shown here is derived from an EMBL/GenBank/DDBJ whole genome shotgun (WGS) entry which is preliminary data.</text>
</comment>
<evidence type="ECO:0000313" key="3">
    <source>
        <dbReference type="EMBL" id="TWB17203.1"/>
    </source>
</evidence>
<evidence type="ECO:0000256" key="1">
    <source>
        <dbReference type="SAM" id="MobiDB-lite"/>
    </source>
</evidence>
<reference evidence="3 4" key="1">
    <citation type="submission" date="2019-06" db="EMBL/GenBank/DDBJ databases">
        <title>Genomic Encyclopedia of Type Strains, Phase IV (KMG-V): Genome sequencing to study the core and pangenomes of soil and plant-associated prokaryotes.</title>
        <authorList>
            <person name="Whitman W."/>
        </authorList>
    </citation>
    <scope>NUCLEOTIDE SEQUENCE [LARGE SCALE GENOMIC DNA]</scope>
    <source>
        <strain evidence="3 4">BR 11880</strain>
    </source>
</reference>
<protein>
    <submittedName>
        <fullName evidence="3">Uncharacterized protein</fullName>
    </submittedName>
</protein>
<proteinExistence type="predicted"/>
<feature type="compositionally biased region" description="Pro residues" evidence="1">
    <location>
        <begin position="64"/>
        <end position="77"/>
    </location>
</feature>
<dbReference type="EMBL" id="VITN01000011">
    <property type="protein sequence ID" value="TWB17203.1"/>
    <property type="molecule type" value="Genomic_DNA"/>
</dbReference>
<keyword evidence="2" id="KW-0732">Signal</keyword>
<organism evidence="3 4">
    <name type="scientific">Nitrospirillum amazonense</name>
    <dbReference type="NCBI Taxonomy" id="28077"/>
    <lineage>
        <taxon>Bacteria</taxon>
        <taxon>Pseudomonadati</taxon>
        <taxon>Pseudomonadota</taxon>
        <taxon>Alphaproteobacteria</taxon>
        <taxon>Rhodospirillales</taxon>
        <taxon>Azospirillaceae</taxon>
        <taxon>Nitrospirillum</taxon>
    </lineage>
</organism>
<feature type="chain" id="PRO_5021883012" evidence="2">
    <location>
        <begin position="24"/>
        <end position="159"/>
    </location>
</feature>
<sequence length="159" mass="17788">MRRARWRYLAVVLLPFMADPVLAQSQPSVAPPGPSPGPPFGPPFGLPLAPPPQITLTPAVPKAGPQPAPVSRPPEPSTPEFIIQAPHFVLPDPLEQEQFLREQAETWRFNHMETYLGADKEDKYLRLPEMNTGTTRDQRYLGSLLHPCKINQDHVLTCR</sequence>
<evidence type="ECO:0000313" key="4">
    <source>
        <dbReference type="Proteomes" id="UP000319859"/>
    </source>
</evidence>
<feature type="compositionally biased region" description="Pro residues" evidence="1">
    <location>
        <begin position="29"/>
        <end position="53"/>
    </location>
</feature>
<feature type="region of interest" description="Disordered" evidence="1">
    <location>
        <begin position="26"/>
        <end position="80"/>
    </location>
</feature>
<gene>
    <name evidence="3" type="ORF">FBZ89_11154</name>
</gene>
<evidence type="ECO:0000256" key="2">
    <source>
        <dbReference type="SAM" id="SignalP"/>
    </source>
</evidence>
<accession>A0A560F6H0</accession>
<dbReference type="AlphaFoldDB" id="A0A560F6H0"/>
<name>A0A560F6H0_9PROT</name>
<feature type="signal peptide" evidence="2">
    <location>
        <begin position="1"/>
        <end position="23"/>
    </location>
</feature>